<dbReference type="SMART" id="SM00421">
    <property type="entry name" value="HTH_LUXR"/>
    <property type="match status" value="1"/>
</dbReference>
<dbReference type="RefSeq" id="WP_107987694.1">
    <property type="nucleotide sequence ID" value="NZ_QAYG01000001.1"/>
</dbReference>
<evidence type="ECO:0000259" key="5">
    <source>
        <dbReference type="PROSITE" id="PS50043"/>
    </source>
</evidence>
<dbReference type="GO" id="GO:0003677">
    <property type="term" value="F:DNA binding"/>
    <property type="evidence" value="ECO:0007669"/>
    <property type="project" value="UniProtKB-KW"/>
</dbReference>
<dbReference type="PRINTS" id="PR00038">
    <property type="entry name" value="HTHLUXR"/>
</dbReference>
<feature type="domain" description="HTH luxR-type" evidence="5">
    <location>
        <begin position="136"/>
        <end position="201"/>
    </location>
</feature>
<dbReference type="EMBL" id="QAYG01000001">
    <property type="protein sequence ID" value="PTW62074.1"/>
    <property type="molecule type" value="Genomic_DNA"/>
</dbReference>
<dbReference type="Gene3D" id="3.40.50.2300">
    <property type="match status" value="1"/>
</dbReference>
<keyword evidence="4" id="KW-0597">Phosphoprotein</keyword>
<dbReference type="GO" id="GO:0006355">
    <property type="term" value="P:regulation of DNA-templated transcription"/>
    <property type="evidence" value="ECO:0007669"/>
    <property type="project" value="InterPro"/>
</dbReference>
<dbReference type="SUPFAM" id="SSF46894">
    <property type="entry name" value="C-terminal effector domain of the bipartite response regulators"/>
    <property type="match status" value="1"/>
</dbReference>
<dbReference type="SMART" id="SM00448">
    <property type="entry name" value="REC"/>
    <property type="match status" value="1"/>
</dbReference>
<keyword evidence="1" id="KW-0805">Transcription regulation</keyword>
<dbReference type="Pfam" id="PF00196">
    <property type="entry name" value="GerE"/>
    <property type="match status" value="1"/>
</dbReference>
<evidence type="ECO:0000259" key="6">
    <source>
        <dbReference type="PROSITE" id="PS50110"/>
    </source>
</evidence>
<dbReference type="Proteomes" id="UP000244081">
    <property type="component" value="Unassembled WGS sequence"/>
</dbReference>
<dbReference type="PANTHER" id="PTHR44688:SF16">
    <property type="entry name" value="DNA-BINDING TRANSCRIPTIONAL ACTIVATOR DEVR_DOSR"/>
    <property type="match status" value="1"/>
</dbReference>
<dbReference type="CDD" id="cd06170">
    <property type="entry name" value="LuxR_C_like"/>
    <property type="match status" value="1"/>
</dbReference>
<keyword evidence="8" id="KW-1185">Reference proteome</keyword>
<protein>
    <submittedName>
        <fullName evidence="7">LuxR family two component transcriptional regulator</fullName>
    </submittedName>
</protein>
<keyword evidence="3" id="KW-0804">Transcription</keyword>
<evidence type="ECO:0000256" key="3">
    <source>
        <dbReference type="ARBA" id="ARBA00023163"/>
    </source>
</evidence>
<dbReference type="PROSITE" id="PS50043">
    <property type="entry name" value="HTH_LUXR_2"/>
    <property type="match status" value="1"/>
</dbReference>
<dbReference type="OrthoDB" id="9782655at2"/>
<evidence type="ECO:0000313" key="8">
    <source>
        <dbReference type="Proteomes" id="UP000244081"/>
    </source>
</evidence>
<evidence type="ECO:0000256" key="1">
    <source>
        <dbReference type="ARBA" id="ARBA00023015"/>
    </source>
</evidence>
<dbReference type="Pfam" id="PF00072">
    <property type="entry name" value="Response_reg"/>
    <property type="match status" value="1"/>
</dbReference>
<organism evidence="7 8">
    <name type="scientific">Breoghania corrubedonensis</name>
    <dbReference type="NCBI Taxonomy" id="665038"/>
    <lineage>
        <taxon>Bacteria</taxon>
        <taxon>Pseudomonadati</taxon>
        <taxon>Pseudomonadota</taxon>
        <taxon>Alphaproteobacteria</taxon>
        <taxon>Hyphomicrobiales</taxon>
        <taxon>Stappiaceae</taxon>
        <taxon>Breoghania</taxon>
    </lineage>
</organism>
<feature type="domain" description="Response regulatory" evidence="6">
    <location>
        <begin position="6"/>
        <end position="120"/>
    </location>
</feature>
<dbReference type="Gene3D" id="1.10.10.10">
    <property type="entry name" value="Winged helix-like DNA-binding domain superfamily/Winged helix DNA-binding domain"/>
    <property type="match status" value="1"/>
</dbReference>
<evidence type="ECO:0000313" key="7">
    <source>
        <dbReference type="EMBL" id="PTW62074.1"/>
    </source>
</evidence>
<dbReference type="GO" id="GO:0000160">
    <property type="term" value="P:phosphorelay signal transduction system"/>
    <property type="evidence" value="ECO:0007669"/>
    <property type="project" value="InterPro"/>
</dbReference>
<dbReference type="PANTHER" id="PTHR44688">
    <property type="entry name" value="DNA-BINDING TRANSCRIPTIONAL ACTIVATOR DEVR_DOSR"/>
    <property type="match status" value="1"/>
</dbReference>
<dbReference type="SUPFAM" id="SSF52172">
    <property type="entry name" value="CheY-like"/>
    <property type="match status" value="1"/>
</dbReference>
<dbReference type="InterPro" id="IPR000792">
    <property type="entry name" value="Tscrpt_reg_LuxR_C"/>
</dbReference>
<name>A0A2T5VE93_9HYPH</name>
<evidence type="ECO:0000256" key="4">
    <source>
        <dbReference type="PROSITE-ProRule" id="PRU00169"/>
    </source>
</evidence>
<dbReference type="InterPro" id="IPR016032">
    <property type="entry name" value="Sig_transdc_resp-reg_C-effctor"/>
</dbReference>
<evidence type="ECO:0000256" key="2">
    <source>
        <dbReference type="ARBA" id="ARBA00023125"/>
    </source>
</evidence>
<accession>A0A2T5VE93</accession>
<dbReference type="InterPro" id="IPR011006">
    <property type="entry name" value="CheY-like_superfamily"/>
</dbReference>
<dbReference type="PROSITE" id="PS00622">
    <property type="entry name" value="HTH_LUXR_1"/>
    <property type="match status" value="1"/>
</dbReference>
<reference evidence="7 8" key="1">
    <citation type="submission" date="2018-04" db="EMBL/GenBank/DDBJ databases">
        <title>Genomic Encyclopedia of Archaeal and Bacterial Type Strains, Phase II (KMG-II): from individual species to whole genera.</title>
        <authorList>
            <person name="Goeker M."/>
        </authorList>
    </citation>
    <scope>NUCLEOTIDE SEQUENCE [LARGE SCALE GENOMIC DNA]</scope>
    <source>
        <strain evidence="7 8">DSM 23382</strain>
    </source>
</reference>
<dbReference type="InterPro" id="IPR036388">
    <property type="entry name" value="WH-like_DNA-bd_sf"/>
</dbReference>
<dbReference type="AlphaFoldDB" id="A0A2T5VE93"/>
<proteinExistence type="predicted"/>
<dbReference type="PROSITE" id="PS50110">
    <property type="entry name" value="RESPONSE_REGULATORY"/>
    <property type="match status" value="1"/>
</dbReference>
<feature type="modified residue" description="4-aspartylphosphate" evidence="4">
    <location>
        <position position="55"/>
    </location>
</feature>
<dbReference type="CDD" id="cd17537">
    <property type="entry name" value="REC_FixJ"/>
    <property type="match status" value="1"/>
</dbReference>
<gene>
    <name evidence="7" type="ORF">C8N35_101109</name>
</gene>
<sequence>MAASATIYIVDDDQAARDGLAFMLGSLGLEILSFAAPETFLAEFDADVRGCCLFDMRMPGMTGLELLDEMNRRGCLLPVIFITGHGDVPLTVRAMRAGAYDFVEKPVNGMDLLERINEALRLCDRRQAEQRAKTDVGSLVASLTPREREVARAVMAGKQNKMIAFELGISMKTVEIHRHNAMEKLNAGSAAEFVRKLMEAGWT</sequence>
<keyword evidence="2" id="KW-0238">DNA-binding</keyword>
<dbReference type="InterPro" id="IPR001789">
    <property type="entry name" value="Sig_transdc_resp-reg_receiver"/>
</dbReference>
<comment type="caution">
    <text evidence="7">The sequence shown here is derived from an EMBL/GenBank/DDBJ whole genome shotgun (WGS) entry which is preliminary data.</text>
</comment>